<dbReference type="KEGG" id="mlr:MELLADRAFT_85279"/>
<protein>
    <submittedName>
        <fullName evidence="2">Uncharacterized protein</fullName>
    </submittedName>
</protein>
<dbReference type="HOGENOM" id="CLU_1015915_0_0_1"/>
<dbReference type="VEuPathDB" id="FungiDB:MELLADRAFT_85279"/>
<sequence>MSAPTPHSLINTSKGDQRDQLSKPLPVQSSTPTQPQVTPNLYPPSPNPLSLTSTLTQPHVTTNPPYFYPPSNHPHGAQHVYPVPPNHPPFPMNPYRQSPNHFQPPPKHYPPHNPYQQLAYPPQFQQTFNSYPTNYYPPHPSSNTFVTPQPPPNTFIPQPPAANTSYPPYPLPHQYMMNGGNPTEGPLDEPTPASQSQSQNPASTCTNTVSINSSLREPTQSQTTAGDLDVQSITDTTINNVGEEDLAEAVELIQNECDADWPPIGKFHFHLCSR</sequence>
<name>F4RI71_MELLP</name>
<dbReference type="AlphaFoldDB" id="F4RI71"/>
<keyword evidence="3" id="KW-1185">Reference proteome</keyword>
<dbReference type="Proteomes" id="UP000001072">
    <property type="component" value="Unassembled WGS sequence"/>
</dbReference>
<feature type="compositionally biased region" description="Polar residues" evidence="1">
    <location>
        <begin position="27"/>
        <end position="37"/>
    </location>
</feature>
<dbReference type="InParanoid" id="F4RI71"/>
<organism evidence="3">
    <name type="scientific">Melampsora larici-populina (strain 98AG31 / pathotype 3-4-7)</name>
    <name type="common">Poplar leaf rust fungus</name>
    <dbReference type="NCBI Taxonomy" id="747676"/>
    <lineage>
        <taxon>Eukaryota</taxon>
        <taxon>Fungi</taxon>
        <taxon>Dikarya</taxon>
        <taxon>Basidiomycota</taxon>
        <taxon>Pucciniomycotina</taxon>
        <taxon>Pucciniomycetes</taxon>
        <taxon>Pucciniales</taxon>
        <taxon>Melampsoraceae</taxon>
        <taxon>Melampsora</taxon>
    </lineage>
</organism>
<accession>F4RI71</accession>
<proteinExistence type="predicted"/>
<dbReference type="RefSeq" id="XP_007408718.1">
    <property type="nucleotide sequence ID" value="XM_007408656.1"/>
</dbReference>
<dbReference type="PRINTS" id="PR01217">
    <property type="entry name" value="PRICHEXTENSN"/>
</dbReference>
<dbReference type="EMBL" id="GL883102">
    <property type="protein sequence ID" value="EGG07953.1"/>
    <property type="molecule type" value="Genomic_DNA"/>
</dbReference>
<gene>
    <name evidence="2" type="ORF">MELLADRAFT_85279</name>
</gene>
<evidence type="ECO:0000313" key="3">
    <source>
        <dbReference type="Proteomes" id="UP000001072"/>
    </source>
</evidence>
<dbReference type="GeneID" id="18933778"/>
<reference evidence="3" key="1">
    <citation type="journal article" date="2011" name="Proc. Natl. Acad. Sci. U.S.A.">
        <title>Obligate biotrophy features unraveled by the genomic analysis of rust fungi.</title>
        <authorList>
            <person name="Duplessis S."/>
            <person name="Cuomo C.A."/>
            <person name="Lin Y.-C."/>
            <person name="Aerts A."/>
            <person name="Tisserant E."/>
            <person name="Veneault-Fourrey C."/>
            <person name="Joly D.L."/>
            <person name="Hacquard S."/>
            <person name="Amselem J."/>
            <person name="Cantarel B.L."/>
            <person name="Chiu R."/>
            <person name="Coutinho P.M."/>
            <person name="Feau N."/>
            <person name="Field M."/>
            <person name="Frey P."/>
            <person name="Gelhaye E."/>
            <person name="Goldberg J."/>
            <person name="Grabherr M.G."/>
            <person name="Kodira C.D."/>
            <person name="Kohler A."/>
            <person name="Kuees U."/>
            <person name="Lindquist E.A."/>
            <person name="Lucas S.M."/>
            <person name="Mago R."/>
            <person name="Mauceli E."/>
            <person name="Morin E."/>
            <person name="Murat C."/>
            <person name="Pangilinan J.L."/>
            <person name="Park R."/>
            <person name="Pearson M."/>
            <person name="Quesneville H."/>
            <person name="Rouhier N."/>
            <person name="Sakthikumar S."/>
            <person name="Salamov A.A."/>
            <person name="Schmutz J."/>
            <person name="Selles B."/>
            <person name="Shapiro H."/>
            <person name="Tanguay P."/>
            <person name="Tuskan G.A."/>
            <person name="Henrissat B."/>
            <person name="Van de Peer Y."/>
            <person name="Rouze P."/>
            <person name="Ellis J.G."/>
            <person name="Dodds P.N."/>
            <person name="Schein J.E."/>
            <person name="Zhong S."/>
            <person name="Hamelin R.C."/>
            <person name="Grigoriev I.V."/>
            <person name="Szabo L.J."/>
            <person name="Martin F."/>
        </authorList>
    </citation>
    <scope>NUCLEOTIDE SEQUENCE [LARGE SCALE GENOMIC DNA]</scope>
    <source>
        <strain evidence="3">98AG31 / pathotype 3-4-7</strain>
    </source>
</reference>
<evidence type="ECO:0000256" key="1">
    <source>
        <dbReference type="SAM" id="MobiDB-lite"/>
    </source>
</evidence>
<evidence type="ECO:0000313" key="2">
    <source>
        <dbReference type="EMBL" id="EGG07953.1"/>
    </source>
</evidence>
<feature type="region of interest" description="Disordered" evidence="1">
    <location>
        <begin position="173"/>
        <end position="206"/>
    </location>
</feature>
<feature type="region of interest" description="Disordered" evidence="1">
    <location>
        <begin position="1"/>
        <end position="88"/>
    </location>
</feature>